<name>A0ACC3S5G9_9PEZI</name>
<dbReference type="Proteomes" id="UP001320706">
    <property type="component" value="Unassembled WGS sequence"/>
</dbReference>
<sequence length="1514" mass="167519">MGRKPSQLFLEFFERGQKLEDQSNRYRYTCRKCGEFFPKGRPDALNSHLFHGCPNITEEDRVRAAFIYAEDKTRTRRGHSSPHTEQDTSMEGNDSDQHAQLPFVPQREPSALDTLAEVSRQHLDISRRRSQANGTGHEDFNSLSYLLQQEVNAGNDTNGQAQAALNELGQHGVSTYGETQLSHTSHQSQTQGQESGLVQAAAAANDLQAALQRSRSAQSTPVNHMVNAPSSNGLSHQARRIMTIGKSQAQPPHVDPQLEAGEFSGLANELARVNRELDIEHSGASTPVSQPSYHTPGSTSEQYADSVSTAPTHAPAPQPMSSAQLLSGFGLLPRSHKKGVRGRFSDERRKEVSTVRKRGACIRCRMLKKPCSEGTPCSTCSSIEAARLWKNPKSLCVRTRIADEFGLYSTSYFYSLAHTKVHAARKAIDAYVPHGQIEVSLFPDTELYITFTAMTTANAVNEVAEIDPGLIHDGKDEATSSEEPFFLDAGSDEVSGTLEHYLHMVTLTSIEHEPSTFLRATLDCATELSAQHNDALLPKAVTLWVATHILASSSHPGWRFAHSSSLASDHDNETENATTPLATERRVFNMGTPAYDIIHAQILEEIEKHCQKLIKTVLTEFEKRLLQRQQSSPVLTFFIAIIILNCVERMAWLFRSCDTAWSEGADGTGSTTIPPDWPLDGPPSKYWSQGDSFSELLHLLIRMRGLVPKIVLCPDDSLQVEASKIYQITMSPDGFPVADQQFLITQKWLASTGMSGQELTMRANAEFDAHDMRSWDLRHWRYISSFHGPWLQLPPEILESLAHQNYTMPQPRLIDPAVFYDIVKIRRAVDEATEDSVRASTGLSTAALNQSLRYDPFGGGGGGPQSKMSKERIFKIRQKAVKALAKAYTLDEVAASVATMQSTSSLEEVALHVQRRDKNDLDAKYVQFFHDKIPSRMMEQYTPLEPLTEIIMTLPWEMQGAALRTRALVQIFKGMYEGAALDLTAGLRIAQELKNAHKPGADQLVLARDFRLEQEKWNRSGRDWRQVPQLKEEEQPSSLEQQILFNRAGVYLTVACQHVDLALNGLKEAQQKAKAAAEDANGEPAPLSAAEKQAHQVRLDARKKVKTNAKRALKDYLAFLEHFDYTPGLPFEITNEIMRRVYDLANGNKSQTMGPKNRLVELNGNSSSSSEESTPTSEAMVKHQNASNGSSGVEWDADGWPRLPKPQIYAASALFAATPPCDLPLFPDPDASAAKQAQRSNPLSAGTRETVTYHPLLTDALHSLLLCHALLQTSSAEVLRHAHNAARLARIADGYPIFQAARSPARADWIEVLRRASNWIGLSHPWQKLCQPAPLPTQAGGNYKDAAGVGDEPGASKLHKKPAETEEQKRERRKQEAILDALADERVTDEDSFQRAVRAREKRAMEDEEGLSGPLNDRVLREEKDMSDDAYASVPRRWAQDDGKEYPISTDRAEAIARWIREAPLSMGGKKKRPARKKPAGKATGQGAGGVDGVVGGMAGTRLSTPGQGDEEVD</sequence>
<comment type="caution">
    <text evidence="1">The sequence shown here is derived from an EMBL/GenBank/DDBJ whole genome shotgun (WGS) entry which is preliminary data.</text>
</comment>
<proteinExistence type="predicted"/>
<evidence type="ECO:0000313" key="2">
    <source>
        <dbReference type="Proteomes" id="UP001320706"/>
    </source>
</evidence>
<protein>
    <submittedName>
        <fullName evidence="1">Uncharacterized protein</fullName>
    </submittedName>
</protein>
<reference evidence="1" key="1">
    <citation type="submission" date="2024-02" db="EMBL/GenBank/DDBJ databases">
        <title>Metagenome Assembled Genome of Zalaria obscura JY119.</title>
        <authorList>
            <person name="Vighnesh L."/>
            <person name="Jagadeeshwari U."/>
            <person name="Venkata Ramana C."/>
            <person name="Sasikala C."/>
        </authorList>
    </citation>
    <scope>NUCLEOTIDE SEQUENCE</scope>
    <source>
        <strain evidence="1">JY119</strain>
    </source>
</reference>
<dbReference type="EMBL" id="JAMKPW020000041">
    <property type="protein sequence ID" value="KAK8196656.1"/>
    <property type="molecule type" value="Genomic_DNA"/>
</dbReference>
<evidence type="ECO:0000313" key="1">
    <source>
        <dbReference type="EMBL" id="KAK8196656.1"/>
    </source>
</evidence>
<accession>A0ACC3S5G9</accession>
<gene>
    <name evidence="1" type="ORF">M8818_006823</name>
</gene>
<keyword evidence="2" id="KW-1185">Reference proteome</keyword>
<organism evidence="1 2">
    <name type="scientific">Zalaria obscura</name>
    <dbReference type="NCBI Taxonomy" id="2024903"/>
    <lineage>
        <taxon>Eukaryota</taxon>
        <taxon>Fungi</taxon>
        <taxon>Dikarya</taxon>
        <taxon>Ascomycota</taxon>
        <taxon>Pezizomycotina</taxon>
        <taxon>Dothideomycetes</taxon>
        <taxon>Dothideomycetidae</taxon>
        <taxon>Dothideales</taxon>
        <taxon>Zalariaceae</taxon>
        <taxon>Zalaria</taxon>
    </lineage>
</organism>